<organism evidence="6 7">
    <name type="scientific">Skeletonema marinoi</name>
    <dbReference type="NCBI Taxonomy" id="267567"/>
    <lineage>
        <taxon>Eukaryota</taxon>
        <taxon>Sar</taxon>
        <taxon>Stramenopiles</taxon>
        <taxon>Ochrophyta</taxon>
        <taxon>Bacillariophyta</taxon>
        <taxon>Coscinodiscophyceae</taxon>
        <taxon>Thalassiosirophycidae</taxon>
        <taxon>Thalassiosirales</taxon>
        <taxon>Skeletonemataceae</taxon>
        <taxon>Skeletonema</taxon>
        <taxon>Skeletonema marinoi-dohrnii complex</taxon>
    </lineage>
</organism>
<keyword evidence="4" id="KW-0479">Metal-binding</keyword>
<accession>A0AAD8XS60</accession>
<keyword evidence="1 3" id="KW-0547">Nucleotide-binding</keyword>
<dbReference type="AlphaFoldDB" id="A0AAD8XS60"/>
<dbReference type="InterPro" id="IPR006689">
    <property type="entry name" value="Small_GTPase_ARF/SAR"/>
</dbReference>
<evidence type="ECO:0000256" key="3">
    <source>
        <dbReference type="PIRSR" id="PIRSR606689-1"/>
    </source>
</evidence>
<reference evidence="6" key="1">
    <citation type="submission" date="2023-06" db="EMBL/GenBank/DDBJ databases">
        <title>Survivors Of The Sea: Transcriptome response of Skeletonema marinoi to long-term dormancy.</title>
        <authorList>
            <person name="Pinder M.I.M."/>
            <person name="Kourtchenko O."/>
            <person name="Robertson E.K."/>
            <person name="Larsson T."/>
            <person name="Maumus F."/>
            <person name="Osuna-Cruz C.M."/>
            <person name="Vancaester E."/>
            <person name="Stenow R."/>
            <person name="Vandepoele K."/>
            <person name="Ploug H."/>
            <person name="Bruchert V."/>
            <person name="Godhe A."/>
            <person name="Topel M."/>
        </authorList>
    </citation>
    <scope>NUCLEOTIDE SEQUENCE</scope>
    <source>
        <strain evidence="6">R05AC</strain>
    </source>
</reference>
<keyword evidence="4" id="KW-0460">Magnesium</keyword>
<dbReference type="GO" id="GO:0003924">
    <property type="term" value="F:GTPase activity"/>
    <property type="evidence" value="ECO:0007669"/>
    <property type="project" value="InterPro"/>
</dbReference>
<dbReference type="GO" id="GO:0034067">
    <property type="term" value="P:protein localization to Golgi apparatus"/>
    <property type="evidence" value="ECO:0007669"/>
    <property type="project" value="TreeGrafter"/>
</dbReference>
<dbReference type="Gene3D" id="3.40.50.300">
    <property type="entry name" value="P-loop containing nucleotide triphosphate hydrolases"/>
    <property type="match status" value="2"/>
</dbReference>
<evidence type="ECO:0000256" key="1">
    <source>
        <dbReference type="ARBA" id="ARBA00022741"/>
    </source>
</evidence>
<gene>
    <name evidence="6" type="ORF">QTG54_016384</name>
</gene>
<keyword evidence="2 3" id="KW-0342">GTP-binding</keyword>
<dbReference type="GO" id="GO:0005525">
    <property type="term" value="F:GTP binding"/>
    <property type="evidence" value="ECO:0007669"/>
    <property type="project" value="UniProtKB-KW"/>
</dbReference>
<dbReference type="Proteomes" id="UP001224775">
    <property type="component" value="Unassembled WGS sequence"/>
</dbReference>
<name>A0AAD8XS60_9STRA</name>
<feature type="region of interest" description="Disordered" evidence="5">
    <location>
        <begin position="199"/>
        <end position="230"/>
    </location>
</feature>
<dbReference type="Pfam" id="PF00025">
    <property type="entry name" value="Arf"/>
    <property type="match status" value="1"/>
</dbReference>
<keyword evidence="7" id="KW-1185">Reference proteome</keyword>
<dbReference type="PANTHER" id="PTHR45909:SF1">
    <property type="entry name" value="ADP-RIBOSYLATION FACTOR-RELATED PROTEIN 1"/>
    <property type="match status" value="1"/>
</dbReference>
<dbReference type="InterPro" id="IPR027417">
    <property type="entry name" value="P-loop_NTPase"/>
</dbReference>
<feature type="binding site" evidence="4">
    <location>
        <position position="270"/>
    </location>
    <ligand>
        <name>Mg(2+)</name>
        <dbReference type="ChEBI" id="CHEBI:18420"/>
    </ligand>
</feature>
<dbReference type="PANTHER" id="PTHR45909">
    <property type="entry name" value="ADP-RIBOSYLATION FACTOR-RELATED PROTEIN 1"/>
    <property type="match status" value="1"/>
</dbReference>
<dbReference type="PROSITE" id="PS51417">
    <property type="entry name" value="ARF"/>
    <property type="match status" value="1"/>
</dbReference>
<dbReference type="SUPFAM" id="SSF52540">
    <property type="entry name" value="P-loop containing nucleoside triphosphate hydrolases"/>
    <property type="match status" value="1"/>
</dbReference>
<evidence type="ECO:0000313" key="7">
    <source>
        <dbReference type="Proteomes" id="UP001224775"/>
    </source>
</evidence>
<dbReference type="GO" id="GO:0043001">
    <property type="term" value="P:Golgi to plasma membrane protein transport"/>
    <property type="evidence" value="ECO:0007669"/>
    <property type="project" value="TreeGrafter"/>
</dbReference>
<feature type="binding site" evidence="3">
    <location>
        <position position="292"/>
    </location>
    <ligand>
        <name>GTP</name>
        <dbReference type="ChEBI" id="CHEBI:37565"/>
    </ligand>
</feature>
<evidence type="ECO:0000256" key="5">
    <source>
        <dbReference type="SAM" id="MobiDB-lite"/>
    </source>
</evidence>
<evidence type="ECO:0000256" key="4">
    <source>
        <dbReference type="PIRSR" id="PIRSR606689-2"/>
    </source>
</evidence>
<proteinExistence type="predicted"/>
<sequence length="467" mass="51293">MFGLASGVYQNYFAPPKLSILIVGLDGSGKTALLERIKVTNITTQLDVSSQLPPTYSNGAVVFGSSDLVAADNNGGAAAFNNGRKAVPARLPPPLPPANAARGRKFVDKAVASSAQDHVGETSREDEDESKINEVARLFITSDVPPPPFDMSSTQQSSRPPLPPNNNKRKDANNDNLRGSLIMNMLRCPSPQKYIAAASGGEEDEYLDEQHDVAQSTAASSQSGNEEEEDVEEWNDEYLKDYHIDYNETQQFDIKNSKVKMFPLDKIRPTLGQNLAKLDMCGCKCSLFDLSGAEKMRLLWERYFRDADAIVYVVNCADTSFDNLEKSRSEFEQLCQNDVIQRRCRAGLPILIFANQIDLAYREYGDAADGDARNGGGGNREVSWNADEEDNFVGGGNKVSALLEENGTRALEFHDLAAFFGLHNNENNSNIFLFGGSAKSGEGVRASMEVLTAHAKKYHLGRQAERR</sequence>
<dbReference type="GO" id="GO:0005794">
    <property type="term" value="C:Golgi apparatus"/>
    <property type="evidence" value="ECO:0007669"/>
    <property type="project" value="TreeGrafter"/>
</dbReference>
<feature type="region of interest" description="Disordered" evidence="5">
    <location>
        <begin position="110"/>
        <end position="175"/>
    </location>
</feature>
<dbReference type="GO" id="GO:0006886">
    <property type="term" value="P:intracellular protein transport"/>
    <property type="evidence" value="ECO:0007669"/>
    <property type="project" value="TreeGrafter"/>
</dbReference>
<dbReference type="EMBL" id="JATAAI010000056">
    <property type="protein sequence ID" value="KAK1732846.1"/>
    <property type="molecule type" value="Genomic_DNA"/>
</dbReference>
<protein>
    <submittedName>
        <fullName evidence="6">ADP-ribosylation factor-related protein 1</fullName>
    </submittedName>
</protein>
<comment type="caution">
    <text evidence="6">The sequence shown here is derived from an EMBL/GenBank/DDBJ whole genome shotgun (WGS) entry which is preliminary data.</text>
</comment>
<dbReference type="GO" id="GO:0046872">
    <property type="term" value="F:metal ion binding"/>
    <property type="evidence" value="ECO:0007669"/>
    <property type="project" value="UniProtKB-KW"/>
</dbReference>
<evidence type="ECO:0000313" key="6">
    <source>
        <dbReference type="EMBL" id="KAK1732846.1"/>
    </source>
</evidence>
<evidence type="ECO:0000256" key="2">
    <source>
        <dbReference type="ARBA" id="ARBA00023134"/>
    </source>
</evidence>
<feature type="binding site" evidence="3">
    <location>
        <begin position="355"/>
        <end position="358"/>
    </location>
    <ligand>
        <name>GTP</name>
        <dbReference type="ChEBI" id="CHEBI:37565"/>
    </ligand>
</feature>
<dbReference type="InterPro" id="IPR024156">
    <property type="entry name" value="Small_GTPase_ARF"/>
</dbReference>
<feature type="compositionally biased region" description="Polar residues" evidence="5">
    <location>
        <begin position="213"/>
        <end position="224"/>
    </location>
</feature>